<evidence type="ECO:0000313" key="7">
    <source>
        <dbReference type="EMBL" id="GMR50359.1"/>
    </source>
</evidence>
<dbReference type="GO" id="GO:0016020">
    <property type="term" value="C:membrane"/>
    <property type="evidence" value="ECO:0007669"/>
    <property type="project" value="UniProtKB-SubCell"/>
</dbReference>
<dbReference type="GO" id="GO:0007606">
    <property type="term" value="P:sensory perception of chemical stimulus"/>
    <property type="evidence" value="ECO:0007669"/>
    <property type="project" value="UniProtKB-UniRule"/>
</dbReference>
<protein>
    <recommendedName>
        <fullName evidence="6">Serpentine receptor class gamma</fullName>
    </recommendedName>
</protein>
<keyword evidence="4 6" id="KW-1133">Transmembrane helix</keyword>
<accession>A0AAN5CTK3</accession>
<dbReference type="PANTHER" id="PTHR31552">
    <property type="entry name" value="SERPENTINE RECEPTOR CLASS GAMMA"/>
    <property type="match status" value="1"/>
</dbReference>
<name>A0AAN5CTK3_9BILA</name>
<keyword evidence="3 6" id="KW-0812">Transmembrane</keyword>
<dbReference type="InterPro" id="IPR000609">
    <property type="entry name" value="7TM_GPCR_serpentine_rcpt_Srg"/>
</dbReference>
<feature type="transmembrane region" description="Helical" evidence="6">
    <location>
        <begin position="98"/>
        <end position="117"/>
    </location>
</feature>
<sequence>LCNFEPGSQYKGTFYTLFVATAFVDLVMSFSTHHEFRFAFFPLVNGMFANHDCGVCSTARIALSYICSCAQDFLNIFIALSRLTSIIYPVHHARIWKWLLPSSIIFSYLLATAIFSIT</sequence>
<evidence type="ECO:0000256" key="2">
    <source>
        <dbReference type="ARBA" id="ARBA00005692"/>
    </source>
</evidence>
<feature type="transmembrane region" description="Helical" evidence="6">
    <location>
        <begin position="12"/>
        <end position="30"/>
    </location>
</feature>
<evidence type="ECO:0000256" key="1">
    <source>
        <dbReference type="ARBA" id="ARBA00004141"/>
    </source>
</evidence>
<dbReference type="GO" id="GO:0004888">
    <property type="term" value="F:transmembrane signaling receptor activity"/>
    <property type="evidence" value="ECO:0007669"/>
    <property type="project" value="InterPro"/>
</dbReference>
<evidence type="ECO:0000256" key="5">
    <source>
        <dbReference type="ARBA" id="ARBA00023136"/>
    </source>
</evidence>
<keyword evidence="8" id="KW-1185">Reference proteome</keyword>
<feature type="non-terminal residue" evidence="7">
    <location>
        <position position="1"/>
    </location>
</feature>
<comment type="subcellular location">
    <subcellularLocation>
        <location evidence="1">Membrane</location>
        <topology evidence="1">Multi-pass membrane protein</topology>
    </subcellularLocation>
</comment>
<proteinExistence type="inferred from homology"/>
<organism evidence="7 8">
    <name type="scientific">Pristionchus mayeri</name>
    <dbReference type="NCBI Taxonomy" id="1317129"/>
    <lineage>
        <taxon>Eukaryota</taxon>
        <taxon>Metazoa</taxon>
        <taxon>Ecdysozoa</taxon>
        <taxon>Nematoda</taxon>
        <taxon>Chromadorea</taxon>
        <taxon>Rhabditida</taxon>
        <taxon>Rhabditina</taxon>
        <taxon>Diplogasteromorpha</taxon>
        <taxon>Diplogasteroidea</taxon>
        <taxon>Neodiplogasteridae</taxon>
        <taxon>Pristionchus</taxon>
    </lineage>
</organism>
<gene>
    <name evidence="7" type="ORF">PMAYCL1PPCAC_20554</name>
</gene>
<dbReference type="AlphaFoldDB" id="A0AAN5CTK3"/>
<evidence type="ECO:0000313" key="8">
    <source>
        <dbReference type="Proteomes" id="UP001328107"/>
    </source>
</evidence>
<reference evidence="8" key="1">
    <citation type="submission" date="2022-10" db="EMBL/GenBank/DDBJ databases">
        <title>Genome assembly of Pristionchus species.</title>
        <authorList>
            <person name="Yoshida K."/>
            <person name="Sommer R.J."/>
        </authorList>
    </citation>
    <scope>NUCLEOTIDE SEQUENCE [LARGE SCALE GENOMIC DNA]</scope>
    <source>
        <strain evidence="8">RS5460</strain>
    </source>
</reference>
<dbReference type="PANTHER" id="PTHR31552:SF8">
    <property type="entry name" value="SERPENTINE RECEPTOR CLASS GAMMA"/>
    <property type="match status" value="1"/>
</dbReference>
<evidence type="ECO:0000256" key="4">
    <source>
        <dbReference type="ARBA" id="ARBA00022989"/>
    </source>
</evidence>
<keyword evidence="5 6" id="KW-0472">Membrane</keyword>
<feature type="non-terminal residue" evidence="7">
    <location>
        <position position="118"/>
    </location>
</feature>
<comment type="similarity">
    <text evidence="2 6">Belongs to the nematode receptor-like protein srg family.</text>
</comment>
<evidence type="ECO:0000256" key="6">
    <source>
        <dbReference type="RuleBase" id="RU280813"/>
    </source>
</evidence>
<comment type="caution">
    <text evidence="6">Lacks conserved residue(s) required for the propagation of feature annotation.</text>
</comment>
<dbReference type="Pfam" id="PF02118">
    <property type="entry name" value="Srg"/>
    <property type="match status" value="1"/>
</dbReference>
<dbReference type="Proteomes" id="UP001328107">
    <property type="component" value="Unassembled WGS sequence"/>
</dbReference>
<evidence type="ECO:0000256" key="3">
    <source>
        <dbReference type="ARBA" id="ARBA00022692"/>
    </source>
</evidence>
<comment type="caution">
    <text evidence="7">The sequence shown here is derived from an EMBL/GenBank/DDBJ whole genome shotgun (WGS) entry which is preliminary data.</text>
</comment>
<dbReference type="EMBL" id="BTRK01000004">
    <property type="protein sequence ID" value="GMR50359.1"/>
    <property type="molecule type" value="Genomic_DNA"/>
</dbReference>